<dbReference type="InterPro" id="IPR041442">
    <property type="entry name" value="PIH1D1/2/3_CS-like"/>
</dbReference>
<sequence>MEVQPEPGFVIKTHNKKNVEGFTEGLKIFINICHSGKVPAPPLATDEEIRKAIEADDNATYKVPLSLSVPRTDLDKAGKTCIVFDACVNTNAIIKATKDGDYKLFLIELALEWVEEQYKLELSREFSLPKMRAKGKLVKHFIRRPERPSISELDSSVLPPTKSKTTTTTKKTLPKPDYEIRKEPKGVENATYILIDIKLPDIENMNDAMVDIEKDKVIFKIPKKYALDLKLPILIDTEEGTAEFNRETRILTLKLTIL</sequence>
<dbReference type="Proteomes" id="UP000193920">
    <property type="component" value="Unassembled WGS sequence"/>
</dbReference>
<feature type="compositionally biased region" description="Low complexity" evidence="3">
    <location>
        <begin position="158"/>
        <end position="171"/>
    </location>
</feature>
<feature type="domain" description="PIH1 N-terminal" evidence="4">
    <location>
        <begin position="3"/>
        <end position="148"/>
    </location>
</feature>
<accession>A0A1Y2FMI2</accession>
<dbReference type="Pfam" id="PF08190">
    <property type="entry name" value="PIH1"/>
    <property type="match status" value="1"/>
</dbReference>
<dbReference type="InterPro" id="IPR050734">
    <property type="entry name" value="PIH1/Kintoun_subfamily"/>
</dbReference>
<dbReference type="GO" id="GO:0005737">
    <property type="term" value="C:cytoplasm"/>
    <property type="evidence" value="ECO:0007669"/>
    <property type="project" value="TreeGrafter"/>
</dbReference>
<evidence type="ECO:0000313" key="7">
    <source>
        <dbReference type="Proteomes" id="UP000193920"/>
    </source>
</evidence>
<proteinExistence type="inferred from homology"/>
<dbReference type="PANTHER" id="PTHR22997:SF0">
    <property type="entry name" value="PIH1 DOMAIN-CONTAINING PROTEIN 1"/>
    <property type="match status" value="1"/>
</dbReference>
<feature type="region of interest" description="Disordered" evidence="3">
    <location>
        <begin position="151"/>
        <end position="175"/>
    </location>
</feature>
<comment type="similarity">
    <text evidence="1">Belongs to the PIH1 family.</text>
</comment>
<dbReference type="GO" id="GO:0006364">
    <property type="term" value="P:rRNA processing"/>
    <property type="evidence" value="ECO:0007669"/>
    <property type="project" value="TreeGrafter"/>
</dbReference>
<dbReference type="STRING" id="1754190.A0A1Y2FMI2"/>
<feature type="domain" description="PIH1D1/2/3 CS-like" evidence="5">
    <location>
        <begin position="176"/>
        <end position="257"/>
    </location>
</feature>
<dbReference type="AlphaFoldDB" id="A0A1Y2FMI2"/>
<comment type="caution">
    <text evidence="6">The sequence shown here is derived from an EMBL/GenBank/DDBJ whole genome shotgun (WGS) entry which is preliminary data.</text>
</comment>
<dbReference type="GO" id="GO:0000492">
    <property type="term" value="P:box C/D snoRNP assembly"/>
    <property type="evidence" value="ECO:0007669"/>
    <property type="project" value="TreeGrafter"/>
</dbReference>
<dbReference type="PANTHER" id="PTHR22997">
    <property type="entry name" value="PIH1 DOMAIN-CONTAINING PROTEIN 1"/>
    <property type="match status" value="1"/>
</dbReference>
<evidence type="ECO:0000256" key="1">
    <source>
        <dbReference type="ARBA" id="ARBA00008511"/>
    </source>
</evidence>
<gene>
    <name evidence="6" type="ORF">LY90DRAFT_395426</name>
</gene>
<dbReference type="OrthoDB" id="5135119at2759"/>
<organism evidence="6 7">
    <name type="scientific">Neocallimastix californiae</name>
    <dbReference type="NCBI Taxonomy" id="1754190"/>
    <lineage>
        <taxon>Eukaryota</taxon>
        <taxon>Fungi</taxon>
        <taxon>Fungi incertae sedis</taxon>
        <taxon>Chytridiomycota</taxon>
        <taxon>Chytridiomycota incertae sedis</taxon>
        <taxon>Neocallimastigomycetes</taxon>
        <taxon>Neocallimastigales</taxon>
        <taxon>Neocallimastigaceae</taxon>
        <taxon>Neocallimastix</taxon>
    </lineage>
</organism>
<evidence type="ECO:0000256" key="2">
    <source>
        <dbReference type="ARBA" id="ARBA00040540"/>
    </source>
</evidence>
<evidence type="ECO:0000256" key="3">
    <source>
        <dbReference type="SAM" id="MobiDB-lite"/>
    </source>
</evidence>
<evidence type="ECO:0000259" key="4">
    <source>
        <dbReference type="Pfam" id="PF08190"/>
    </source>
</evidence>
<keyword evidence="7" id="KW-1185">Reference proteome</keyword>
<dbReference type="GO" id="GO:0097255">
    <property type="term" value="C:R2TP complex"/>
    <property type="evidence" value="ECO:0007669"/>
    <property type="project" value="TreeGrafter"/>
</dbReference>
<evidence type="ECO:0000313" key="6">
    <source>
        <dbReference type="EMBL" id="ORY84564.1"/>
    </source>
</evidence>
<name>A0A1Y2FMI2_9FUNG</name>
<dbReference type="Pfam" id="PF18201">
    <property type="entry name" value="PIH1_CS"/>
    <property type="match status" value="1"/>
</dbReference>
<dbReference type="GO" id="GO:1990904">
    <property type="term" value="C:ribonucleoprotein complex"/>
    <property type="evidence" value="ECO:0007669"/>
    <property type="project" value="TreeGrafter"/>
</dbReference>
<reference evidence="6 7" key="1">
    <citation type="submission" date="2016-08" db="EMBL/GenBank/DDBJ databases">
        <title>A Parts List for Fungal Cellulosomes Revealed by Comparative Genomics.</title>
        <authorList>
            <consortium name="DOE Joint Genome Institute"/>
            <person name="Haitjema C.H."/>
            <person name="Gilmore S.P."/>
            <person name="Henske J.K."/>
            <person name="Solomon K.V."/>
            <person name="De Groot R."/>
            <person name="Kuo A."/>
            <person name="Mondo S.J."/>
            <person name="Salamov A.A."/>
            <person name="Labutti K."/>
            <person name="Zhao Z."/>
            <person name="Chiniquy J."/>
            <person name="Barry K."/>
            <person name="Brewer H.M."/>
            <person name="Purvine S.O."/>
            <person name="Wright A.T."/>
            <person name="Boxma B."/>
            <person name="Van Alen T."/>
            <person name="Hackstein J.H."/>
            <person name="Baker S.E."/>
            <person name="Grigoriev I.V."/>
            <person name="O'Malley M.A."/>
        </authorList>
    </citation>
    <scope>NUCLEOTIDE SEQUENCE [LARGE SCALE GENOMIC DNA]</scope>
    <source>
        <strain evidence="6 7">G1</strain>
    </source>
</reference>
<protein>
    <recommendedName>
        <fullName evidence="2">PIH1 domain-containing protein 1</fullName>
    </recommendedName>
</protein>
<dbReference type="EMBL" id="MCOG01000005">
    <property type="protein sequence ID" value="ORY84564.1"/>
    <property type="molecule type" value="Genomic_DNA"/>
</dbReference>
<evidence type="ECO:0000259" key="5">
    <source>
        <dbReference type="Pfam" id="PF18201"/>
    </source>
</evidence>
<dbReference type="InterPro" id="IPR012981">
    <property type="entry name" value="PIH1_N"/>
</dbReference>